<gene>
    <name evidence="1" type="ORF">METZ01_LOCUS234564</name>
</gene>
<protein>
    <submittedName>
        <fullName evidence="1">Uncharacterized protein</fullName>
    </submittedName>
</protein>
<sequence>RHYFMTHMPTVLERPPVTLLSMYQIVSAPQVKFGCFLFGTL</sequence>
<proteinExistence type="predicted"/>
<accession>A0A382H361</accession>
<dbReference type="EMBL" id="UINC01058909">
    <property type="protein sequence ID" value="SVB81710.1"/>
    <property type="molecule type" value="Genomic_DNA"/>
</dbReference>
<name>A0A382H361_9ZZZZ</name>
<evidence type="ECO:0000313" key="1">
    <source>
        <dbReference type="EMBL" id="SVB81710.1"/>
    </source>
</evidence>
<organism evidence="1">
    <name type="scientific">marine metagenome</name>
    <dbReference type="NCBI Taxonomy" id="408172"/>
    <lineage>
        <taxon>unclassified sequences</taxon>
        <taxon>metagenomes</taxon>
        <taxon>ecological metagenomes</taxon>
    </lineage>
</organism>
<dbReference type="AlphaFoldDB" id="A0A382H361"/>
<feature type="non-terminal residue" evidence="1">
    <location>
        <position position="1"/>
    </location>
</feature>
<reference evidence="1" key="1">
    <citation type="submission" date="2018-05" db="EMBL/GenBank/DDBJ databases">
        <authorList>
            <person name="Lanie J.A."/>
            <person name="Ng W.-L."/>
            <person name="Kazmierczak K.M."/>
            <person name="Andrzejewski T.M."/>
            <person name="Davidsen T.M."/>
            <person name="Wayne K.J."/>
            <person name="Tettelin H."/>
            <person name="Glass J.I."/>
            <person name="Rusch D."/>
            <person name="Podicherti R."/>
            <person name="Tsui H.-C.T."/>
            <person name="Winkler M.E."/>
        </authorList>
    </citation>
    <scope>NUCLEOTIDE SEQUENCE</scope>
</reference>